<dbReference type="SMART" id="SM00543">
    <property type="entry name" value="MIF4G"/>
    <property type="match status" value="3"/>
</dbReference>
<name>A0A5J9TV21_9POAL</name>
<comment type="caution">
    <text evidence="3">The sequence shown here is derived from an EMBL/GenBank/DDBJ whole genome shotgun (WGS) entry which is preliminary data.</text>
</comment>
<dbReference type="Gene3D" id="1.25.40.180">
    <property type="match status" value="3"/>
</dbReference>
<dbReference type="PANTHER" id="PTHR12839">
    <property type="entry name" value="NONSENSE-MEDIATED MRNA DECAY PROTEIN 2 UP-FRAMESHIFT SUPPRESSOR 2"/>
    <property type="match status" value="1"/>
</dbReference>
<keyword evidence="4" id="KW-1185">Reference proteome</keyword>
<evidence type="ECO:0000259" key="2">
    <source>
        <dbReference type="SMART" id="SM00543"/>
    </source>
</evidence>
<dbReference type="Pfam" id="PF04050">
    <property type="entry name" value="Upf2"/>
    <property type="match status" value="1"/>
</dbReference>
<proteinExistence type="predicted"/>
<evidence type="ECO:0000256" key="1">
    <source>
        <dbReference type="SAM" id="MobiDB-lite"/>
    </source>
</evidence>
<dbReference type="InterPro" id="IPR007193">
    <property type="entry name" value="Upf2/Nmd2_C"/>
</dbReference>
<feature type="compositionally biased region" description="Basic and acidic residues" evidence="1">
    <location>
        <begin position="1062"/>
        <end position="1074"/>
    </location>
</feature>
<accession>A0A5J9TV21</accession>
<dbReference type="InterPro" id="IPR016024">
    <property type="entry name" value="ARM-type_fold"/>
</dbReference>
<dbReference type="GO" id="GO:0005737">
    <property type="term" value="C:cytoplasm"/>
    <property type="evidence" value="ECO:0007669"/>
    <property type="project" value="TreeGrafter"/>
</dbReference>
<dbReference type="FunFam" id="1.25.40.180:FF:000030">
    <property type="entry name" value="Regulator of nonsense transcripts UPF2"/>
    <property type="match status" value="1"/>
</dbReference>
<dbReference type="Gramene" id="TVU15145">
    <property type="protein sequence ID" value="TVU15145"/>
    <property type="gene ID" value="EJB05_38652"/>
</dbReference>
<feature type="domain" description="MIF4G" evidence="2">
    <location>
        <begin position="803"/>
        <end position="1004"/>
    </location>
</feature>
<feature type="region of interest" description="Disordered" evidence="1">
    <location>
        <begin position="1037"/>
        <end position="1113"/>
    </location>
</feature>
<feature type="non-terminal residue" evidence="3">
    <location>
        <position position="1"/>
    </location>
</feature>
<dbReference type="Pfam" id="PF02854">
    <property type="entry name" value="MIF4G"/>
    <property type="match status" value="2"/>
</dbReference>
<gene>
    <name evidence="3" type="ORF">EJB05_38652</name>
</gene>
<reference evidence="3 4" key="1">
    <citation type="journal article" date="2019" name="Sci. Rep.">
        <title>A high-quality genome of Eragrostis curvula grass provides insights into Poaceae evolution and supports new strategies to enhance forage quality.</title>
        <authorList>
            <person name="Carballo J."/>
            <person name="Santos B.A.C.M."/>
            <person name="Zappacosta D."/>
            <person name="Garbus I."/>
            <person name="Selva J.P."/>
            <person name="Gallo C.A."/>
            <person name="Diaz A."/>
            <person name="Albertini E."/>
            <person name="Caccamo M."/>
            <person name="Echenique V."/>
        </authorList>
    </citation>
    <scope>NUCLEOTIDE SEQUENCE [LARGE SCALE GENOMIC DNA]</scope>
    <source>
        <strain evidence="4">cv. Victoria</strain>
        <tissue evidence="3">Leaf</tissue>
    </source>
</reference>
<dbReference type="Proteomes" id="UP000324897">
    <property type="component" value="Unassembled WGS sequence"/>
</dbReference>
<dbReference type="FunFam" id="1.25.40.180:FF:000026">
    <property type="entry name" value="Regulator of nonsense transcripts UPF2"/>
    <property type="match status" value="1"/>
</dbReference>
<feature type="region of interest" description="Disordered" evidence="1">
    <location>
        <begin position="468"/>
        <end position="493"/>
    </location>
</feature>
<dbReference type="SUPFAM" id="SSF48371">
    <property type="entry name" value="ARM repeat"/>
    <property type="match status" value="3"/>
</dbReference>
<dbReference type="GO" id="GO:0000184">
    <property type="term" value="P:nuclear-transcribed mRNA catabolic process, nonsense-mediated decay"/>
    <property type="evidence" value="ECO:0007669"/>
    <property type="project" value="InterPro"/>
</dbReference>
<dbReference type="InterPro" id="IPR039762">
    <property type="entry name" value="Nmd2/UPF2"/>
</dbReference>
<dbReference type="InterPro" id="IPR003890">
    <property type="entry name" value="MIF4G-like_typ-3"/>
</dbReference>
<feature type="domain" description="MIF4G" evidence="2">
    <location>
        <begin position="600"/>
        <end position="788"/>
    </location>
</feature>
<feature type="compositionally biased region" description="Basic and acidic residues" evidence="1">
    <location>
        <begin position="1037"/>
        <end position="1047"/>
    </location>
</feature>
<feature type="domain" description="MIF4G" evidence="2">
    <location>
        <begin position="177"/>
        <end position="365"/>
    </location>
</feature>
<evidence type="ECO:0000313" key="3">
    <source>
        <dbReference type="EMBL" id="TVU15145.1"/>
    </source>
</evidence>
<feature type="region of interest" description="Disordered" evidence="1">
    <location>
        <begin position="1168"/>
        <end position="1192"/>
    </location>
</feature>
<dbReference type="GO" id="GO:0035145">
    <property type="term" value="C:exon-exon junction complex"/>
    <property type="evidence" value="ECO:0007669"/>
    <property type="project" value="TreeGrafter"/>
</dbReference>
<protein>
    <recommendedName>
        <fullName evidence="2">MIF4G domain-containing protein</fullName>
    </recommendedName>
</protein>
<dbReference type="GO" id="GO:0003723">
    <property type="term" value="F:RNA binding"/>
    <property type="evidence" value="ECO:0007669"/>
    <property type="project" value="InterPro"/>
</dbReference>
<evidence type="ECO:0000313" key="4">
    <source>
        <dbReference type="Proteomes" id="UP000324897"/>
    </source>
</evidence>
<feature type="region of interest" description="Disordered" evidence="1">
    <location>
        <begin position="1253"/>
        <end position="1275"/>
    </location>
</feature>
<feature type="compositionally biased region" description="Basic and acidic residues" evidence="1">
    <location>
        <begin position="1081"/>
        <end position="1091"/>
    </location>
</feature>
<dbReference type="OrthoDB" id="27832at2759"/>
<dbReference type="EMBL" id="RWGY01000031">
    <property type="protein sequence ID" value="TVU15145.1"/>
    <property type="molecule type" value="Genomic_DNA"/>
</dbReference>
<organism evidence="3 4">
    <name type="scientific">Eragrostis curvula</name>
    <name type="common">weeping love grass</name>
    <dbReference type="NCBI Taxonomy" id="38414"/>
    <lineage>
        <taxon>Eukaryota</taxon>
        <taxon>Viridiplantae</taxon>
        <taxon>Streptophyta</taxon>
        <taxon>Embryophyta</taxon>
        <taxon>Tracheophyta</taxon>
        <taxon>Spermatophyta</taxon>
        <taxon>Magnoliopsida</taxon>
        <taxon>Liliopsida</taxon>
        <taxon>Poales</taxon>
        <taxon>Poaceae</taxon>
        <taxon>PACMAD clade</taxon>
        <taxon>Chloridoideae</taxon>
        <taxon>Eragrostideae</taxon>
        <taxon>Eragrostidinae</taxon>
        <taxon>Eragrostis</taxon>
    </lineage>
</organism>
<sequence>SLSDSSRALAASRSSPVTAALKSKHPRPPFARALHDCLHLACGTKWSTLKMEALRGTSKRKRGIDASKTMRNSSSAVLHALVHLIIDIPSCSLQTFPLPALWIDRTVNDGYALCLKSVKLLLLYVQDVLLFLETDCLQKARLEEYKRFIDLKAALRQSNLNPKRPDANHLRTLDSSIKRNTTVIKKLKMINDEAKDVLIEELKTVNLSKFVSEAVSYICEAKLRSTDIQAAVQICSLIHQRYIDFAPCLIQGLLKVFLPEKSVESDADKNARAMKKRSTLRLLIELYFVGIVEDASVFTTIIKELTSLEHLKDRETTQTNLSLLASFARQGRVFIGLQHEEDAYDEVVGSLSYPLPVLFTNKNDTALATCCSSLWASISLLIRRGSLRMPCALTMTQQLSFSSQNTCASISIMQFLRSMELENAKVLNAKGELSDENTASYGKIRKSFDQLLRCVSSLAEALDMQPPVMPEDEHTTRVATGSDFTPEKESSAVQPIWDDEDTKAFYESLPDLRTFVPAILLGEAETKLVDQHEKVHEQSKECTLQPETEVQNIGETCVSEHLSEVKTNGNINKENKETEKDKEKCEEKVVDRKGDGASLDNMLQKLPRCVSRDLIDKLTVEFCYLNSKANRKKLVRALFTVPRTSLELLPYYSRLVATLSPFMKDLPSMLLSMLEEEFNFLINKKDQINIETKIRNIRFIGELCKFKIAPSCLVFSCLKSCLDDFSHHNIDMACNLLETCGRFLYRSPETTIRMSNMLEILRRLKNVKNLDPRHSTLVENAYYLCKPPERSSRVSKARPPLHQYIRKLLFSDLDKSTIQHVLRQLRKLPWAECENYLVKCFLKVRKGKYGHVHLIALLAAGLSRYHDGFAVAVVDELLEEIRVGLELNDYAMQQRRLAHMRLLGELYNYEHIDSSVIFETLNIIIVFGHGTPEQDLLDPPEDFFRIRLIITLLQTCGHYFGRGSSKRKLDRYLLSFQRYALRKGLLPLDVEFDVQDMFAELRPNMTRYSSIEELNDAQVKFEENECVVTAEKGGNEWHADSKSRLKQSENAASDANGKRLVNRPDKNGRDHEGAADSESSSDNKSRYRDGLEHEEEFPCEGSSSDSTIGSDEEGCVQVRQKVVRVDPKEQEDFDRELKALLQESLESRKLEPRARPSVHMKIPMNAFERSKDSATTETADGENSYDDSGRSGGAGKVCVKVLVKKGHKQQMKKMLVPGDCSLVHSTKQQEATAAELEEKQNIKRIILEYNEREEEELNEGSGDGGQGGSASITLTGRDIWDVTSRGGGGRKHFYIAGGAYRGYGNGRR</sequence>
<dbReference type="PANTHER" id="PTHR12839:SF10">
    <property type="entry name" value="MIF4G DOMAIN-CONTAINING PROTEIN"/>
    <property type="match status" value="1"/>
</dbReference>